<dbReference type="AlphaFoldDB" id="A0AAD3RCM4"/>
<accession>A0AAD3RCM4</accession>
<name>A0AAD3RCM4_LATJO</name>
<protein>
    <submittedName>
        <fullName evidence="2">Tetratricopeptide repeat protein 39C</fullName>
    </submittedName>
</protein>
<dbReference type="EMBL" id="BRZM01000079">
    <property type="protein sequence ID" value="GLD65414.1"/>
    <property type="molecule type" value="Genomic_DNA"/>
</dbReference>
<sequence length="119" mass="13343">MYNKCHSDISQLQEACQRRSSVNQDSSLRTTPTTTHLRKNCVTPRPWTAQGLRWAGYGLLPSVHLHGATPHLLKINLGFPVITQGLSPYTRSESKDNKAPLATLSRLSLYHFREGEEGD</sequence>
<evidence type="ECO:0000313" key="2">
    <source>
        <dbReference type="EMBL" id="GLD65414.1"/>
    </source>
</evidence>
<comment type="caution">
    <text evidence="2">The sequence shown here is derived from an EMBL/GenBank/DDBJ whole genome shotgun (WGS) entry which is preliminary data.</text>
</comment>
<evidence type="ECO:0000313" key="3">
    <source>
        <dbReference type="Proteomes" id="UP001279410"/>
    </source>
</evidence>
<organism evidence="2 3">
    <name type="scientific">Lates japonicus</name>
    <name type="common">Japanese lates</name>
    <dbReference type="NCBI Taxonomy" id="270547"/>
    <lineage>
        <taxon>Eukaryota</taxon>
        <taxon>Metazoa</taxon>
        <taxon>Chordata</taxon>
        <taxon>Craniata</taxon>
        <taxon>Vertebrata</taxon>
        <taxon>Euteleostomi</taxon>
        <taxon>Actinopterygii</taxon>
        <taxon>Neopterygii</taxon>
        <taxon>Teleostei</taxon>
        <taxon>Neoteleostei</taxon>
        <taxon>Acanthomorphata</taxon>
        <taxon>Carangaria</taxon>
        <taxon>Carangaria incertae sedis</taxon>
        <taxon>Centropomidae</taxon>
        <taxon>Lates</taxon>
    </lineage>
</organism>
<feature type="region of interest" description="Disordered" evidence="1">
    <location>
        <begin position="16"/>
        <end position="36"/>
    </location>
</feature>
<dbReference type="Proteomes" id="UP001279410">
    <property type="component" value="Unassembled WGS sequence"/>
</dbReference>
<feature type="compositionally biased region" description="Polar residues" evidence="1">
    <location>
        <begin position="16"/>
        <end position="35"/>
    </location>
</feature>
<reference evidence="2" key="1">
    <citation type="submission" date="2022-08" db="EMBL/GenBank/DDBJ databases">
        <title>Genome sequencing of akame (Lates japonicus).</title>
        <authorList>
            <person name="Hashiguchi Y."/>
            <person name="Takahashi H."/>
        </authorList>
    </citation>
    <scope>NUCLEOTIDE SEQUENCE</scope>
    <source>
        <strain evidence="2">Kochi</strain>
    </source>
</reference>
<keyword evidence="3" id="KW-1185">Reference proteome</keyword>
<evidence type="ECO:0000256" key="1">
    <source>
        <dbReference type="SAM" id="MobiDB-lite"/>
    </source>
</evidence>
<gene>
    <name evidence="2" type="ORF">AKAME5_001688200</name>
</gene>
<proteinExistence type="predicted"/>